<dbReference type="InterPro" id="IPR026845">
    <property type="entry name" value="NXPH/NXPE"/>
</dbReference>
<feature type="compositionally biased region" description="Polar residues" evidence="2">
    <location>
        <begin position="58"/>
        <end position="88"/>
    </location>
</feature>
<evidence type="ECO:0000313" key="5">
    <source>
        <dbReference type="EMBL" id="KAK7486012.1"/>
    </source>
</evidence>
<dbReference type="PROSITE" id="PS51257">
    <property type="entry name" value="PROKAR_LIPOPROTEIN"/>
    <property type="match status" value="1"/>
</dbReference>
<gene>
    <name evidence="5" type="ORF">BaRGS_00022764</name>
</gene>
<dbReference type="AlphaFoldDB" id="A0ABD0KFW9"/>
<comment type="caution">
    <text evidence="5">The sequence shown here is derived from an EMBL/GenBank/DDBJ whole genome shotgun (WGS) entry which is preliminary data.</text>
</comment>
<accession>A0ABD0KFW9</accession>
<keyword evidence="3" id="KW-0812">Transmembrane</keyword>
<dbReference type="Gene3D" id="2.60.40.10">
    <property type="entry name" value="Immunoglobulins"/>
    <property type="match status" value="1"/>
</dbReference>
<keyword evidence="3" id="KW-1133">Transmembrane helix</keyword>
<evidence type="ECO:0000256" key="1">
    <source>
        <dbReference type="ARBA" id="ARBA00005431"/>
    </source>
</evidence>
<organism evidence="5 6">
    <name type="scientific">Batillaria attramentaria</name>
    <dbReference type="NCBI Taxonomy" id="370345"/>
    <lineage>
        <taxon>Eukaryota</taxon>
        <taxon>Metazoa</taxon>
        <taxon>Spiralia</taxon>
        <taxon>Lophotrochozoa</taxon>
        <taxon>Mollusca</taxon>
        <taxon>Gastropoda</taxon>
        <taxon>Caenogastropoda</taxon>
        <taxon>Sorbeoconcha</taxon>
        <taxon>Cerithioidea</taxon>
        <taxon>Batillariidae</taxon>
        <taxon>Batillaria</taxon>
    </lineage>
</organism>
<keyword evidence="3" id="KW-0472">Membrane</keyword>
<dbReference type="EMBL" id="JACVVK020000185">
    <property type="protein sequence ID" value="KAK7486012.1"/>
    <property type="molecule type" value="Genomic_DNA"/>
</dbReference>
<keyword evidence="6" id="KW-1185">Reference proteome</keyword>
<dbReference type="SUPFAM" id="SSF81296">
    <property type="entry name" value="E set domains"/>
    <property type="match status" value="1"/>
</dbReference>
<evidence type="ECO:0000259" key="4">
    <source>
        <dbReference type="Pfam" id="PF24536"/>
    </source>
</evidence>
<dbReference type="InterPro" id="IPR014756">
    <property type="entry name" value="Ig_E-set"/>
</dbReference>
<feature type="transmembrane region" description="Helical" evidence="3">
    <location>
        <begin position="15"/>
        <end position="32"/>
    </location>
</feature>
<dbReference type="Pfam" id="PF06312">
    <property type="entry name" value="Neurexophilin"/>
    <property type="match status" value="1"/>
</dbReference>
<evidence type="ECO:0000256" key="3">
    <source>
        <dbReference type="SAM" id="Phobius"/>
    </source>
</evidence>
<dbReference type="Pfam" id="PF24536">
    <property type="entry name" value="NXPE4_C"/>
    <property type="match status" value="1"/>
</dbReference>
<sequence length="612" mass="69848">MICVFRACNVEQARTIFIMTVLLACAGIYLTANIRKFTIRHSVWLMPRPNPDARSDVTQEGAPQQTTGHTSRSNSNARSDVTQEGSSLRTDEDTLIPFFQKNGIKARKGVSAPNKAPLTEFERSLLSTSPLTDMTSAPDEIRSRVTLVAPRDQYRVGDRIQLRVDLYDGRGRIRTQGGDEVRMWLTAPSRNLTAVAAEVTDMRNGSYLGETTLQWAGVTRVRVSLTYPREFLRLVVKLRHTVHSGRWITATFKSGKGKKETTVCLTSQPVPGFKSTCNLTSKNAGIPWYCGRPTDPRLTCEHMAASSNLLYTPFSASPVEEELSRKMDREPFLRLIPTNITLVTVSGQGHTKEHQLPPCWSKPLRESWEGLAPRGWFQGGSWRPSTCSLPEMTRLYVQRCMRNTSMLLLGDSNMRHWWITITGLMNCSRVVNGKAWHAPRICESRRTNSSVHFAPHAMPFSVGHHSDLYNLPLPTALRRLEQRRNIVIVVHYYVHLSTEALHAYRDRVRAARQVIETYLDTHPKVKVKVIIRGPHVLYEGNRHHAMFGDTFGPVYIRMWKEEFRGLYDRVWFLNYWDMTIAAENMQCHPPESMILETVKVLFGYFCDKEMSH</sequence>
<feature type="domain" description="NXPE C-terminal" evidence="4">
    <location>
        <begin position="382"/>
        <end position="606"/>
    </location>
</feature>
<comment type="similarity">
    <text evidence="1">Belongs to the NXPE family.</text>
</comment>
<dbReference type="PANTHER" id="PTHR16165">
    <property type="entry name" value="NXPE FAMILY MEMBER"/>
    <property type="match status" value="1"/>
</dbReference>
<evidence type="ECO:0000313" key="6">
    <source>
        <dbReference type="Proteomes" id="UP001519460"/>
    </source>
</evidence>
<proteinExistence type="inferred from homology"/>
<feature type="region of interest" description="Disordered" evidence="2">
    <location>
        <begin position="48"/>
        <end position="88"/>
    </location>
</feature>
<evidence type="ECO:0000256" key="2">
    <source>
        <dbReference type="SAM" id="MobiDB-lite"/>
    </source>
</evidence>
<dbReference type="InterPro" id="IPR057106">
    <property type="entry name" value="NXPE4_C"/>
</dbReference>
<name>A0ABD0KFW9_9CAEN</name>
<dbReference type="Proteomes" id="UP001519460">
    <property type="component" value="Unassembled WGS sequence"/>
</dbReference>
<reference evidence="5 6" key="1">
    <citation type="journal article" date="2023" name="Sci. Data">
        <title>Genome assembly of the Korean intertidal mud-creeper Batillaria attramentaria.</title>
        <authorList>
            <person name="Patra A.K."/>
            <person name="Ho P.T."/>
            <person name="Jun S."/>
            <person name="Lee S.J."/>
            <person name="Kim Y."/>
            <person name="Won Y.J."/>
        </authorList>
    </citation>
    <scope>NUCLEOTIDE SEQUENCE [LARGE SCALE GENOMIC DNA]</scope>
    <source>
        <strain evidence="5">Wonlab-2016</strain>
    </source>
</reference>
<dbReference type="PANTHER" id="PTHR16165:SF5">
    <property type="entry name" value="NXPE FAMILY MEMBER 3"/>
    <property type="match status" value="1"/>
</dbReference>
<dbReference type="InterPro" id="IPR013783">
    <property type="entry name" value="Ig-like_fold"/>
</dbReference>
<protein>
    <recommendedName>
        <fullName evidence="4">NXPE C-terminal domain-containing protein</fullName>
    </recommendedName>
</protein>